<evidence type="ECO:0000313" key="9">
    <source>
        <dbReference type="Proteomes" id="UP001226574"/>
    </source>
</evidence>
<dbReference type="EMBL" id="JAVIFY010000012">
    <property type="protein sequence ID" value="MDQ9093094.1"/>
    <property type="molecule type" value="Genomic_DNA"/>
</dbReference>
<feature type="transmembrane region" description="Helical" evidence="5">
    <location>
        <begin position="7"/>
        <end position="25"/>
    </location>
</feature>
<keyword evidence="5" id="KW-1133">Transmembrane helix</keyword>
<keyword evidence="9" id="KW-1185">Reference proteome</keyword>
<feature type="coiled-coil region" evidence="4">
    <location>
        <begin position="159"/>
        <end position="186"/>
    </location>
</feature>
<dbReference type="InterPro" id="IPR006143">
    <property type="entry name" value="RND_pump_MFP"/>
</dbReference>
<evidence type="ECO:0000256" key="4">
    <source>
        <dbReference type="SAM" id="Coils"/>
    </source>
</evidence>
<accession>A0ABU1BF35</accession>
<proteinExistence type="inferred from homology"/>
<evidence type="ECO:0000256" key="2">
    <source>
        <dbReference type="ARBA" id="ARBA00009477"/>
    </source>
</evidence>
<gene>
    <name evidence="8" type="ORF">RC083_16070</name>
</gene>
<protein>
    <submittedName>
        <fullName evidence="8">Efflux RND transporter periplasmic adaptor subunit</fullName>
    </submittedName>
</protein>
<comment type="similarity">
    <text evidence="2">Belongs to the membrane fusion protein (MFP) (TC 8.A.1) family.</text>
</comment>
<dbReference type="Gene3D" id="2.40.30.170">
    <property type="match status" value="1"/>
</dbReference>
<dbReference type="Proteomes" id="UP001226574">
    <property type="component" value="Unassembled WGS sequence"/>
</dbReference>
<dbReference type="Pfam" id="PF25967">
    <property type="entry name" value="RND-MFP_C"/>
    <property type="match status" value="1"/>
</dbReference>
<dbReference type="NCBIfam" id="TIGR01730">
    <property type="entry name" value="RND_mfp"/>
    <property type="match status" value="1"/>
</dbReference>
<evidence type="ECO:0000259" key="6">
    <source>
        <dbReference type="Pfam" id="PF25917"/>
    </source>
</evidence>
<dbReference type="InterPro" id="IPR058625">
    <property type="entry name" value="MdtA-like_BSH"/>
</dbReference>
<comment type="subcellular location">
    <subcellularLocation>
        <location evidence="1">Cell envelope</location>
    </subcellularLocation>
</comment>
<organism evidence="8 9">
    <name type="scientific">Pseudoalteromonas haloplanktis</name>
    <name type="common">Alteromonas haloplanktis</name>
    <dbReference type="NCBI Taxonomy" id="228"/>
    <lineage>
        <taxon>Bacteria</taxon>
        <taxon>Pseudomonadati</taxon>
        <taxon>Pseudomonadota</taxon>
        <taxon>Gammaproteobacteria</taxon>
        <taxon>Alteromonadales</taxon>
        <taxon>Pseudoalteromonadaceae</taxon>
        <taxon>Pseudoalteromonas</taxon>
    </lineage>
</organism>
<dbReference type="Gene3D" id="2.40.50.100">
    <property type="match status" value="1"/>
</dbReference>
<keyword evidence="5" id="KW-0472">Membrane</keyword>
<dbReference type="Gene3D" id="1.10.287.470">
    <property type="entry name" value="Helix hairpin bin"/>
    <property type="match status" value="1"/>
</dbReference>
<keyword evidence="4" id="KW-0175">Coiled coil</keyword>
<dbReference type="Pfam" id="PF25917">
    <property type="entry name" value="BSH_RND"/>
    <property type="match status" value="1"/>
</dbReference>
<keyword evidence="5" id="KW-0812">Transmembrane</keyword>
<evidence type="ECO:0000313" key="8">
    <source>
        <dbReference type="EMBL" id="MDQ9093094.1"/>
    </source>
</evidence>
<feature type="domain" description="Multidrug resistance protein MdtA-like barrel-sandwich hybrid" evidence="6">
    <location>
        <begin position="74"/>
        <end position="212"/>
    </location>
</feature>
<keyword evidence="3" id="KW-0813">Transport</keyword>
<dbReference type="SUPFAM" id="SSF111369">
    <property type="entry name" value="HlyD-like secretion proteins"/>
    <property type="match status" value="1"/>
</dbReference>
<dbReference type="RefSeq" id="WP_016709822.1">
    <property type="nucleotide sequence ID" value="NZ_JAVIFY010000012.1"/>
</dbReference>
<comment type="caution">
    <text evidence="8">The sequence shown here is derived from an EMBL/GenBank/DDBJ whole genome shotgun (WGS) entry which is preliminary data.</text>
</comment>
<evidence type="ECO:0000256" key="3">
    <source>
        <dbReference type="ARBA" id="ARBA00022448"/>
    </source>
</evidence>
<evidence type="ECO:0000256" key="1">
    <source>
        <dbReference type="ARBA" id="ARBA00004196"/>
    </source>
</evidence>
<sequence length="437" mass="47890">MNSKLRKFLIPTIIIAVTATLIVVIKGNPPETRRFGSAPKANVTVAVSPLEAKPYQIMINSFGTVKPRTQSMLVSQASGQIIKISDRFREGGFFDKGEVLLELDDRDHRAEVKSAQANLLSAQQALLEEEARGNQAQTDWQRLGNGQQASSLVLRQPQLAAAQAEVLSAQAQLEKAELDLERTKISAPYAGRVLSRSVDLGQVVNNNTELASIYAIDSVEIRLPIKNKDLPFVELPEQFRDGVSNEQGSPVVFRSDLVGLQQWQGQVVRTEGAIDSSAQQLYVVGQINDPYKATANNQYPIKIGQYITAQIKGVEVQDAIVIPNSAIYQGSYVYIAEQGVLKRKDITLRWQNANDAIIASGLKAGDNLVITPLGQVSSGTQVNIMGEQAYQSTRGNKQGRGERPTKEQLEAMAKEQGISVQELMKQRREARGQGAKQ</sequence>
<dbReference type="Gene3D" id="2.40.420.20">
    <property type="match status" value="1"/>
</dbReference>
<evidence type="ECO:0000256" key="5">
    <source>
        <dbReference type="SAM" id="Phobius"/>
    </source>
</evidence>
<name>A0ABU1BF35_PSEHA</name>
<reference evidence="8 9" key="1">
    <citation type="submission" date="2023-08" db="EMBL/GenBank/DDBJ databases">
        <title>Pseudoalteromonas haloplanktis LL1 genome.</title>
        <authorList>
            <person name="Wu S."/>
        </authorList>
    </citation>
    <scope>NUCLEOTIDE SEQUENCE [LARGE SCALE GENOMIC DNA]</scope>
    <source>
        <strain evidence="8 9">LL1</strain>
    </source>
</reference>
<evidence type="ECO:0000259" key="7">
    <source>
        <dbReference type="Pfam" id="PF25967"/>
    </source>
</evidence>
<dbReference type="PANTHER" id="PTHR30469:SF12">
    <property type="entry name" value="MULTIDRUG RESISTANCE PROTEIN MDTA"/>
    <property type="match status" value="1"/>
</dbReference>
<feature type="domain" description="Multidrug resistance protein MdtA-like C-terminal permuted SH3" evidence="7">
    <location>
        <begin position="318"/>
        <end position="371"/>
    </location>
</feature>
<dbReference type="InterPro" id="IPR058627">
    <property type="entry name" value="MdtA-like_C"/>
</dbReference>
<dbReference type="PANTHER" id="PTHR30469">
    <property type="entry name" value="MULTIDRUG RESISTANCE PROTEIN MDTA"/>
    <property type="match status" value="1"/>
</dbReference>